<keyword evidence="2" id="KW-1185">Reference proteome</keyword>
<dbReference type="EMBL" id="CP032100">
    <property type="protein sequence ID" value="AXX89307.1"/>
    <property type="molecule type" value="Genomic_DNA"/>
</dbReference>
<reference evidence="1 2" key="1">
    <citation type="submission" date="2018-08" db="EMBL/GenBank/DDBJ databases">
        <title>Complete genome of the Arcobacter suis type strain LMG 26152.</title>
        <authorList>
            <person name="Miller W.G."/>
            <person name="Yee E."/>
            <person name="Bono J.L."/>
        </authorList>
    </citation>
    <scope>NUCLEOTIDE SEQUENCE [LARGE SCALE GENOMIC DNA]</scope>
    <source>
        <strain evidence="1 2">CECT 7833</strain>
    </source>
</reference>
<evidence type="ECO:0000313" key="2">
    <source>
        <dbReference type="Proteomes" id="UP000263040"/>
    </source>
</evidence>
<organism evidence="1 2">
    <name type="scientific">Arcobacter suis CECT 7833</name>
    <dbReference type="NCBI Taxonomy" id="663365"/>
    <lineage>
        <taxon>Bacteria</taxon>
        <taxon>Pseudomonadati</taxon>
        <taxon>Campylobacterota</taxon>
        <taxon>Epsilonproteobacteria</taxon>
        <taxon>Campylobacterales</taxon>
        <taxon>Arcobacteraceae</taxon>
        <taxon>Arcobacter</taxon>
    </lineage>
</organism>
<sequence length="81" mass="8862">MSKLEDSKILAEIIAKQTGKVVLDTEEAAQILGVSKRTLEDDRAAAIGIPFTRLNNKPQGKPLYSIIAIAKQIIENETKTI</sequence>
<dbReference type="RefSeq" id="WP_118885863.1">
    <property type="nucleotide sequence ID" value="NZ_CP032100.1"/>
</dbReference>
<dbReference type="AlphaFoldDB" id="A0AAD0WQI3"/>
<protein>
    <submittedName>
        <fullName evidence="1">Uncharacterized protein</fullName>
    </submittedName>
</protein>
<gene>
    <name evidence="1" type="ORF">ASUIS_0816</name>
</gene>
<evidence type="ECO:0000313" key="1">
    <source>
        <dbReference type="EMBL" id="AXX89307.1"/>
    </source>
</evidence>
<accession>A0AAD0WQI3</accession>
<dbReference type="KEGG" id="asui:ASUIS_0816"/>
<proteinExistence type="predicted"/>
<dbReference type="Proteomes" id="UP000263040">
    <property type="component" value="Chromosome"/>
</dbReference>
<name>A0AAD0WQI3_9BACT</name>